<keyword evidence="7" id="KW-1185">Reference proteome</keyword>
<evidence type="ECO:0000256" key="6">
    <source>
        <dbReference type="ARBA" id="ARBA00023121"/>
    </source>
</evidence>
<dbReference type="WBParaSite" id="Hba_21134">
    <property type="protein sequence ID" value="Hba_21134"/>
    <property type="gene ID" value="Hba_21134"/>
</dbReference>
<dbReference type="GO" id="GO:0005576">
    <property type="term" value="C:extracellular region"/>
    <property type="evidence" value="ECO:0007669"/>
    <property type="project" value="UniProtKB-SubCell"/>
</dbReference>
<evidence type="ECO:0000256" key="2">
    <source>
        <dbReference type="ARBA" id="ARBA00006648"/>
    </source>
</evidence>
<keyword evidence="3" id="KW-0964">Secreted</keyword>
<evidence type="ECO:0000313" key="8">
    <source>
        <dbReference type="WBParaSite" id="Hba_21134"/>
    </source>
</evidence>
<dbReference type="Pfam" id="PF05823">
    <property type="entry name" value="Gp-FAR-1"/>
    <property type="match status" value="1"/>
</dbReference>
<evidence type="ECO:0000256" key="4">
    <source>
        <dbReference type="ARBA" id="ARBA00022729"/>
    </source>
</evidence>
<dbReference type="GO" id="GO:0008289">
    <property type="term" value="F:lipid binding"/>
    <property type="evidence" value="ECO:0007669"/>
    <property type="project" value="UniProtKB-KW"/>
</dbReference>
<sequence>MSTANLPATVRGLFPKENLAFAEGINEKDAIVLKKVFKNHDCFERVGEMIDEVENESADLGSRMRAVLESNKARLVGLSPAAVEFSKKLCIMYSNQFSSIIFFFHF</sequence>
<keyword evidence="4" id="KW-0732">Signal</keyword>
<evidence type="ECO:0000313" key="7">
    <source>
        <dbReference type="Proteomes" id="UP000095283"/>
    </source>
</evidence>
<reference evidence="8" key="1">
    <citation type="submission" date="2016-11" db="UniProtKB">
        <authorList>
            <consortium name="WormBaseParasite"/>
        </authorList>
    </citation>
    <scope>IDENTIFICATION</scope>
</reference>
<keyword evidence="5" id="KW-0175">Coiled coil</keyword>
<protein>
    <submittedName>
        <fullName evidence="8">FH2 domain-containing protein</fullName>
    </submittedName>
</protein>
<evidence type="ECO:0000256" key="5">
    <source>
        <dbReference type="ARBA" id="ARBA00023054"/>
    </source>
</evidence>
<proteinExistence type="inferred from homology"/>
<dbReference type="Gene3D" id="1.20.120.1100">
    <property type="match status" value="1"/>
</dbReference>
<dbReference type="InterPro" id="IPR008632">
    <property type="entry name" value="Gp-FAR-1"/>
</dbReference>
<name>A0A1I7XTR3_HETBA</name>
<dbReference type="Proteomes" id="UP000095283">
    <property type="component" value="Unplaced"/>
</dbReference>
<accession>A0A1I7XTR3</accession>
<comment type="similarity">
    <text evidence="2">Belongs to the fatty-acid and retinol-binding protein (FARBP) family.</text>
</comment>
<evidence type="ECO:0000256" key="1">
    <source>
        <dbReference type="ARBA" id="ARBA00004613"/>
    </source>
</evidence>
<comment type="subcellular location">
    <subcellularLocation>
        <location evidence="1">Secreted</location>
    </subcellularLocation>
</comment>
<organism evidence="7 8">
    <name type="scientific">Heterorhabditis bacteriophora</name>
    <name type="common">Entomopathogenic nematode worm</name>
    <dbReference type="NCBI Taxonomy" id="37862"/>
    <lineage>
        <taxon>Eukaryota</taxon>
        <taxon>Metazoa</taxon>
        <taxon>Ecdysozoa</taxon>
        <taxon>Nematoda</taxon>
        <taxon>Chromadorea</taxon>
        <taxon>Rhabditida</taxon>
        <taxon>Rhabditina</taxon>
        <taxon>Rhabditomorpha</taxon>
        <taxon>Strongyloidea</taxon>
        <taxon>Heterorhabditidae</taxon>
        <taxon>Heterorhabditis</taxon>
    </lineage>
</organism>
<dbReference type="AlphaFoldDB" id="A0A1I7XTR3"/>
<keyword evidence="6" id="KW-0446">Lipid-binding</keyword>
<evidence type="ECO:0000256" key="3">
    <source>
        <dbReference type="ARBA" id="ARBA00022525"/>
    </source>
</evidence>